<dbReference type="Pfam" id="PF01564">
    <property type="entry name" value="Spermine_synth"/>
    <property type="match status" value="1"/>
</dbReference>
<gene>
    <name evidence="6" type="ORF">GCM10007416_25730</name>
</gene>
<evidence type="ECO:0000256" key="2">
    <source>
        <dbReference type="ARBA" id="ARBA00022679"/>
    </source>
</evidence>
<feature type="active site" description="Proton acceptor" evidence="4">
    <location>
        <position position="133"/>
    </location>
</feature>
<dbReference type="PANTHER" id="PTHR43317:SF3">
    <property type="entry name" value="BLR2883 PROTEIN"/>
    <property type="match status" value="1"/>
</dbReference>
<evidence type="ECO:0000256" key="1">
    <source>
        <dbReference type="ARBA" id="ARBA00007867"/>
    </source>
</evidence>
<dbReference type="EMBL" id="BMEX01000010">
    <property type="protein sequence ID" value="GGA51461.1"/>
    <property type="molecule type" value="Genomic_DNA"/>
</dbReference>
<evidence type="ECO:0000313" key="6">
    <source>
        <dbReference type="EMBL" id="GGA51461.1"/>
    </source>
</evidence>
<evidence type="ECO:0000256" key="3">
    <source>
        <dbReference type="ARBA" id="ARBA00023115"/>
    </source>
</evidence>
<evidence type="ECO:0000313" key="7">
    <source>
        <dbReference type="Proteomes" id="UP000617979"/>
    </source>
</evidence>
<comment type="caution">
    <text evidence="6">The sequence shown here is derived from an EMBL/GenBank/DDBJ whole genome shotgun (WGS) entry which is preliminary data.</text>
</comment>
<dbReference type="CDD" id="cd02440">
    <property type="entry name" value="AdoMet_MTases"/>
    <property type="match status" value="1"/>
</dbReference>
<dbReference type="PANTHER" id="PTHR43317">
    <property type="entry name" value="THERMOSPERMINE SYNTHASE ACAULIS5"/>
    <property type="match status" value="1"/>
</dbReference>
<dbReference type="SUPFAM" id="SSF53335">
    <property type="entry name" value="S-adenosyl-L-methionine-dependent methyltransferases"/>
    <property type="match status" value="1"/>
</dbReference>
<feature type="domain" description="PABS" evidence="5">
    <location>
        <begin position="1"/>
        <end position="209"/>
    </location>
</feature>
<evidence type="ECO:0000256" key="4">
    <source>
        <dbReference type="PROSITE-ProRule" id="PRU00354"/>
    </source>
</evidence>
<name>A0ABQ1GVY7_9BACL</name>
<accession>A0ABQ1GVY7</accession>
<dbReference type="Proteomes" id="UP000617979">
    <property type="component" value="Unassembled WGS sequence"/>
</dbReference>
<dbReference type="InterPro" id="IPR029063">
    <property type="entry name" value="SAM-dependent_MTases_sf"/>
</dbReference>
<protein>
    <submittedName>
        <fullName evidence="6">Spermidine synthase</fullName>
    </submittedName>
</protein>
<comment type="similarity">
    <text evidence="1">Belongs to the spermidine/spermine synthase family.</text>
</comment>
<evidence type="ECO:0000259" key="5">
    <source>
        <dbReference type="PROSITE" id="PS51006"/>
    </source>
</evidence>
<dbReference type="InterPro" id="IPR030374">
    <property type="entry name" value="PABS"/>
</dbReference>
<organism evidence="6 7">
    <name type="scientific">Kroppenstedtia guangzhouensis</name>
    <dbReference type="NCBI Taxonomy" id="1274356"/>
    <lineage>
        <taxon>Bacteria</taxon>
        <taxon>Bacillati</taxon>
        <taxon>Bacillota</taxon>
        <taxon>Bacilli</taxon>
        <taxon>Bacillales</taxon>
        <taxon>Thermoactinomycetaceae</taxon>
        <taxon>Kroppenstedtia</taxon>
    </lineage>
</organism>
<keyword evidence="7" id="KW-1185">Reference proteome</keyword>
<dbReference type="Gene3D" id="3.40.50.150">
    <property type="entry name" value="Vaccinia Virus protein VP39"/>
    <property type="match status" value="1"/>
</dbReference>
<reference evidence="7" key="1">
    <citation type="journal article" date="2019" name="Int. J. Syst. Evol. Microbiol.">
        <title>The Global Catalogue of Microorganisms (GCM) 10K type strain sequencing project: providing services to taxonomists for standard genome sequencing and annotation.</title>
        <authorList>
            <consortium name="The Broad Institute Genomics Platform"/>
            <consortium name="The Broad Institute Genome Sequencing Center for Infectious Disease"/>
            <person name="Wu L."/>
            <person name="Ma J."/>
        </authorList>
    </citation>
    <scope>NUCLEOTIDE SEQUENCE [LARGE SCALE GENOMIC DNA]</scope>
    <source>
        <strain evidence="7">CGMCC 1.12404</strain>
    </source>
</reference>
<proteinExistence type="inferred from homology"/>
<keyword evidence="3 4" id="KW-0620">Polyamine biosynthesis</keyword>
<keyword evidence="2 4" id="KW-0808">Transferase</keyword>
<sequence>MIERCQTPRGELQLQRRGHHYELISNGTFLMATYNGDSERALIRFALQHHPSARRVLIGGLGVGFSLAEALLDPEVEQVTVVEIEPLVILWYREYFWQHSSNALDDPRTRLIRADLVEWISQVEERFDIICLDIDNGPDWTVVESNRRLYTEGGIQSLKKLLAPDGVISFWSASPADTFKHRLETFFRVETIAIPHFRGSPDYLLLARV</sequence>
<dbReference type="PROSITE" id="PS51006">
    <property type="entry name" value="PABS_2"/>
    <property type="match status" value="1"/>
</dbReference>